<gene>
    <name evidence="11" type="ORF">THITE_2107603</name>
</gene>
<evidence type="ECO:0000256" key="3">
    <source>
        <dbReference type="ARBA" id="ARBA00022692"/>
    </source>
</evidence>
<evidence type="ECO:0000313" key="12">
    <source>
        <dbReference type="Proteomes" id="UP000008181"/>
    </source>
</evidence>
<dbReference type="OrthoDB" id="10261524at2759"/>
<dbReference type="RefSeq" id="XP_003649202.1">
    <property type="nucleotide sequence ID" value="XM_003649154.1"/>
</dbReference>
<evidence type="ECO:0000256" key="10">
    <source>
        <dbReference type="SAM" id="Phobius"/>
    </source>
</evidence>
<proteinExistence type="inferred from homology"/>
<reference evidence="11 12" key="1">
    <citation type="journal article" date="2011" name="Nat. Biotechnol.">
        <title>Comparative genomic analysis of the thermophilic biomass-degrading fungi Myceliophthora thermophila and Thielavia terrestris.</title>
        <authorList>
            <person name="Berka R.M."/>
            <person name="Grigoriev I.V."/>
            <person name="Otillar R."/>
            <person name="Salamov A."/>
            <person name="Grimwood J."/>
            <person name="Reid I."/>
            <person name="Ishmael N."/>
            <person name="John T."/>
            <person name="Darmond C."/>
            <person name="Moisan M.-C."/>
            <person name="Henrissat B."/>
            <person name="Coutinho P.M."/>
            <person name="Lombard V."/>
            <person name="Natvig D.O."/>
            <person name="Lindquist E."/>
            <person name="Schmutz J."/>
            <person name="Lucas S."/>
            <person name="Harris P."/>
            <person name="Powlowski J."/>
            <person name="Bellemare A."/>
            <person name="Taylor D."/>
            <person name="Butler G."/>
            <person name="de Vries R.P."/>
            <person name="Allijn I.E."/>
            <person name="van den Brink J."/>
            <person name="Ushinsky S."/>
            <person name="Storms R."/>
            <person name="Powell A.J."/>
            <person name="Paulsen I.T."/>
            <person name="Elbourne L.D.H."/>
            <person name="Baker S.E."/>
            <person name="Magnuson J."/>
            <person name="LaBoissiere S."/>
            <person name="Clutterbuck A.J."/>
            <person name="Martinez D."/>
            <person name="Wogulis M."/>
            <person name="de Leon A.L."/>
            <person name="Rey M.W."/>
            <person name="Tsang A."/>
        </authorList>
    </citation>
    <scope>NUCLEOTIDE SEQUENCE [LARGE SCALE GENOMIC DNA]</scope>
    <source>
        <strain evidence="12">ATCC 38088 / NRRL 8126</strain>
    </source>
</reference>
<keyword evidence="3 10" id="KW-0812">Transmembrane</keyword>
<dbReference type="GO" id="GO:0005787">
    <property type="term" value="C:signal peptidase complex"/>
    <property type="evidence" value="ECO:0007669"/>
    <property type="project" value="UniProtKB-UniRule"/>
</dbReference>
<dbReference type="Pfam" id="PF04573">
    <property type="entry name" value="SPC22"/>
    <property type="match status" value="2"/>
</dbReference>
<evidence type="ECO:0000256" key="8">
    <source>
        <dbReference type="ARBA" id="ARBA00045670"/>
    </source>
</evidence>
<sequence>MYSTVVRIQNTFGFFTTVAFVVAALIAATDLLAPRTPTVGVLKTTNVQVYGQIRVLSSSGPLSWRATNSPLPPLSSVRGRPHYYSSKKEEYAIIRFSLDADLSSLFTWNTKQLFVYVTAEWPSAGGSGSGQNATNQAVIWDSIITAPSADHLANLGPVAMKKLRRSAAGKSIDPSRGKLSIKNQRPKYQITHPSGKVAEQEDVVLRLHYNVQPWVGFLTWNQDADFWRWKTLRNNLSKKFALPAIKKKDEPK</sequence>
<dbReference type="Proteomes" id="UP000008181">
    <property type="component" value="Chromosome 1"/>
</dbReference>
<keyword evidence="5" id="KW-0735">Signal-anchor</keyword>
<name>G2QUB4_THETT</name>
<dbReference type="HOGENOM" id="CLU_068714_0_0_1"/>
<dbReference type="eggNOG" id="KOG3372">
    <property type="taxonomic scope" value="Eukaryota"/>
</dbReference>
<keyword evidence="7 9" id="KW-0472">Membrane</keyword>
<comment type="similarity">
    <text evidence="2 9">Belongs to the SPCS3 family.</text>
</comment>
<evidence type="ECO:0000313" key="11">
    <source>
        <dbReference type="EMBL" id="AEO62866.1"/>
    </source>
</evidence>
<evidence type="ECO:0000256" key="1">
    <source>
        <dbReference type="ARBA" id="ARBA00004648"/>
    </source>
</evidence>
<keyword evidence="6 10" id="KW-1133">Transmembrane helix</keyword>
<evidence type="ECO:0000256" key="6">
    <source>
        <dbReference type="ARBA" id="ARBA00022989"/>
    </source>
</evidence>
<organism evidence="11 12">
    <name type="scientific">Thermothielavioides terrestris (strain ATCC 38088 / NRRL 8126)</name>
    <name type="common">Thielavia terrestris</name>
    <dbReference type="NCBI Taxonomy" id="578455"/>
    <lineage>
        <taxon>Eukaryota</taxon>
        <taxon>Fungi</taxon>
        <taxon>Dikarya</taxon>
        <taxon>Ascomycota</taxon>
        <taxon>Pezizomycotina</taxon>
        <taxon>Sordariomycetes</taxon>
        <taxon>Sordariomycetidae</taxon>
        <taxon>Sordariales</taxon>
        <taxon>Chaetomiaceae</taxon>
        <taxon>Thermothielavioides</taxon>
        <taxon>Thermothielavioides terrestris</taxon>
    </lineage>
</organism>
<evidence type="ECO:0000256" key="5">
    <source>
        <dbReference type="ARBA" id="ARBA00022968"/>
    </source>
</evidence>
<dbReference type="STRING" id="578455.G2QUB4"/>
<dbReference type="EMBL" id="CP003009">
    <property type="protein sequence ID" value="AEO62866.1"/>
    <property type="molecule type" value="Genomic_DNA"/>
</dbReference>
<dbReference type="PIRSF" id="PIRSF016089">
    <property type="entry name" value="SPC22"/>
    <property type="match status" value="1"/>
</dbReference>
<dbReference type="GeneID" id="11523747"/>
<keyword evidence="12" id="KW-1185">Reference proteome</keyword>
<dbReference type="KEGG" id="ttt:THITE_2107603"/>
<comment type="function">
    <text evidence="8">Essential component of the signal peptidase complex (SPC) which catalyzes the cleavage of N-terminal signal sequences from nascent proteins as they are translocated into the lumen of the endoplasmic reticulum. Essential for the SPC catalytic activity, possibly by stabilizing and positioning the active center of the complex close to the lumenal surface. Essential for viability.</text>
</comment>
<dbReference type="InterPro" id="IPR007653">
    <property type="entry name" value="SPC3"/>
</dbReference>
<accession>G2QUB4</accession>
<evidence type="ECO:0000256" key="7">
    <source>
        <dbReference type="ARBA" id="ARBA00023136"/>
    </source>
</evidence>
<dbReference type="GO" id="GO:0006465">
    <property type="term" value="P:signal peptide processing"/>
    <property type="evidence" value="ECO:0007669"/>
    <property type="project" value="UniProtKB-UniRule"/>
</dbReference>
<comment type="subcellular location">
    <subcellularLocation>
        <location evidence="1">Endoplasmic reticulum membrane</location>
        <topology evidence="1">Single-pass type II membrane protein</topology>
    </subcellularLocation>
</comment>
<dbReference type="PANTHER" id="PTHR12804">
    <property type="entry name" value="MICROSOMAL SIGNAL PEPTIDASE 23 KD SUBUNIT SPC22/23"/>
    <property type="match status" value="1"/>
</dbReference>
<feature type="transmembrane region" description="Helical" evidence="10">
    <location>
        <begin position="12"/>
        <end position="33"/>
    </location>
</feature>
<evidence type="ECO:0000256" key="4">
    <source>
        <dbReference type="ARBA" id="ARBA00022824"/>
    </source>
</evidence>
<keyword evidence="4 9" id="KW-0256">Endoplasmic reticulum</keyword>
<protein>
    <recommendedName>
        <fullName evidence="9">Signal peptidase subunit 3</fullName>
    </recommendedName>
</protein>
<evidence type="ECO:0000256" key="9">
    <source>
        <dbReference type="PIRNR" id="PIRNR016089"/>
    </source>
</evidence>
<dbReference type="PANTHER" id="PTHR12804:SF0">
    <property type="entry name" value="SIGNAL PEPTIDASE COMPLEX SUBUNIT 3"/>
    <property type="match status" value="1"/>
</dbReference>
<dbReference type="AlphaFoldDB" id="G2QUB4"/>
<evidence type="ECO:0000256" key="2">
    <source>
        <dbReference type="ARBA" id="ARBA00009289"/>
    </source>
</evidence>
<dbReference type="GO" id="GO:0045047">
    <property type="term" value="P:protein targeting to ER"/>
    <property type="evidence" value="ECO:0007669"/>
    <property type="project" value="TreeGrafter"/>
</dbReference>